<dbReference type="InterPro" id="IPR016155">
    <property type="entry name" value="Mopterin_synth/thiamin_S_b"/>
</dbReference>
<dbReference type="Gene3D" id="3.10.20.30">
    <property type="match status" value="1"/>
</dbReference>
<dbReference type="EMBL" id="JAFNEN010000277">
    <property type="protein sequence ID" value="KAG8187166.1"/>
    <property type="molecule type" value="Genomic_DNA"/>
</dbReference>
<evidence type="ECO:0008006" key="4">
    <source>
        <dbReference type="Google" id="ProtNLM"/>
    </source>
</evidence>
<sequence>MQEDKVCVKLLFFAKAREVMGKHEMDVLFSPGPYDSKTLRHKVLNSCKDLMPIAESFILALNEEYTDNMTEFSLKDKDEIAVIPPLSGG</sequence>
<dbReference type="AlphaFoldDB" id="A0AAV6UUG8"/>
<dbReference type="PANTHER" id="PTHR33359:SF1">
    <property type="entry name" value="MOLYBDOPTERIN SYNTHASE SULFUR CARRIER SUBUNIT"/>
    <property type="match status" value="1"/>
</dbReference>
<evidence type="ECO:0000256" key="1">
    <source>
        <dbReference type="ARBA" id="ARBA00022741"/>
    </source>
</evidence>
<reference evidence="2 3" key="1">
    <citation type="journal article" date="2022" name="Nat. Ecol. Evol.">
        <title>A masculinizing supergene underlies an exaggerated male reproductive morph in a spider.</title>
        <authorList>
            <person name="Hendrickx F."/>
            <person name="De Corte Z."/>
            <person name="Sonet G."/>
            <person name="Van Belleghem S.M."/>
            <person name="Kostlbacher S."/>
            <person name="Vangestel C."/>
        </authorList>
    </citation>
    <scope>NUCLEOTIDE SEQUENCE [LARGE SCALE GENOMIC DNA]</scope>
    <source>
        <strain evidence="2">W744_W776</strain>
    </source>
</reference>
<dbReference type="InterPro" id="IPR012675">
    <property type="entry name" value="Beta-grasp_dom_sf"/>
</dbReference>
<comment type="caution">
    <text evidence="2">The sequence shown here is derived from an EMBL/GenBank/DDBJ whole genome shotgun (WGS) entry which is preliminary data.</text>
</comment>
<dbReference type="Proteomes" id="UP000827092">
    <property type="component" value="Unassembled WGS sequence"/>
</dbReference>
<keyword evidence="1" id="KW-0547">Nucleotide-binding</keyword>
<dbReference type="PANTHER" id="PTHR33359">
    <property type="entry name" value="MOLYBDOPTERIN SYNTHASE SULFUR CARRIER SUBUNIT"/>
    <property type="match status" value="1"/>
</dbReference>
<name>A0AAV6UUG8_9ARAC</name>
<evidence type="ECO:0000313" key="3">
    <source>
        <dbReference type="Proteomes" id="UP000827092"/>
    </source>
</evidence>
<dbReference type="CDD" id="cd00754">
    <property type="entry name" value="Ubl_MoaD"/>
    <property type="match status" value="1"/>
</dbReference>
<dbReference type="InterPro" id="IPR044672">
    <property type="entry name" value="MOCS2A"/>
</dbReference>
<organism evidence="2 3">
    <name type="scientific">Oedothorax gibbosus</name>
    <dbReference type="NCBI Taxonomy" id="931172"/>
    <lineage>
        <taxon>Eukaryota</taxon>
        <taxon>Metazoa</taxon>
        <taxon>Ecdysozoa</taxon>
        <taxon>Arthropoda</taxon>
        <taxon>Chelicerata</taxon>
        <taxon>Arachnida</taxon>
        <taxon>Araneae</taxon>
        <taxon>Araneomorphae</taxon>
        <taxon>Entelegynae</taxon>
        <taxon>Araneoidea</taxon>
        <taxon>Linyphiidae</taxon>
        <taxon>Erigoninae</taxon>
        <taxon>Oedothorax</taxon>
    </lineage>
</organism>
<dbReference type="GO" id="GO:0006777">
    <property type="term" value="P:Mo-molybdopterin cofactor biosynthetic process"/>
    <property type="evidence" value="ECO:0007669"/>
    <property type="project" value="InterPro"/>
</dbReference>
<accession>A0AAV6UUG8</accession>
<proteinExistence type="predicted"/>
<dbReference type="InterPro" id="IPR003749">
    <property type="entry name" value="ThiS/MoaD-like"/>
</dbReference>
<dbReference type="Pfam" id="PF02597">
    <property type="entry name" value="ThiS"/>
    <property type="match status" value="1"/>
</dbReference>
<protein>
    <recommendedName>
        <fullName evidence="4">Molybdopterin synthase sulfur carrier subunit</fullName>
    </recommendedName>
</protein>
<dbReference type="SUPFAM" id="SSF54285">
    <property type="entry name" value="MoaD/ThiS"/>
    <property type="match status" value="1"/>
</dbReference>
<gene>
    <name evidence="2" type="ORF">JTE90_020041</name>
</gene>
<dbReference type="GO" id="GO:0000166">
    <property type="term" value="F:nucleotide binding"/>
    <property type="evidence" value="ECO:0007669"/>
    <property type="project" value="UniProtKB-KW"/>
</dbReference>
<evidence type="ECO:0000313" key="2">
    <source>
        <dbReference type="EMBL" id="KAG8187166.1"/>
    </source>
</evidence>
<dbReference type="GO" id="GO:1990133">
    <property type="term" value="C:molybdopterin adenylyltransferase complex"/>
    <property type="evidence" value="ECO:0007669"/>
    <property type="project" value="TreeGrafter"/>
</dbReference>
<keyword evidence="3" id="KW-1185">Reference proteome</keyword>